<sequence length="137" mass="14273">MTSVALSAQGSKLEIGAAGADPIFTQIKGFKSYTGFDGSASEIDTTDLNSTSKEFLLGLQDNGNFNFELHINHADPGQLALTAAKKTGALTPFKLTLPDGSIATWKGLVKSVPLQGAVDGVQSGSVTTRISGDVDWK</sequence>
<evidence type="ECO:0008006" key="3">
    <source>
        <dbReference type="Google" id="ProtNLM"/>
    </source>
</evidence>
<gene>
    <name evidence="1" type="ORF">CPter291_3252</name>
</gene>
<accession>A0ABM5Z971</accession>
<dbReference type="Gene3D" id="4.10.410.40">
    <property type="match status" value="1"/>
</dbReference>
<organism evidence="1 2">
    <name type="scientific">Collimonas pratensis</name>
    <dbReference type="NCBI Taxonomy" id="279113"/>
    <lineage>
        <taxon>Bacteria</taxon>
        <taxon>Pseudomonadati</taxon>
        <taxon>Pseudomonadota</taxon>
        <taxon>Betaproteobacteria</taxon>
        <taxon>Burkholderiales</taxon>
        <taxon>Oxalobacteraceae</taxon>
        <taxon>Collimonas</taxon>
    </lineage>
</organism>
<dbReference type="Pfam" id="PF16460">
    <property type="entry name" value="Phage_TTP_11"/>
    <property type="match status" value="1"/>
</dbReference>
<dbReference type="Proteomes" id="UP000074914">
    <property type="component" value="Chromosome"/>
</dbReference>
<keyword evidence="2" id="KW-1185">Reference proteome</keyword>
<name>A0ABM5Z971_9BURK</name>
<dbReference type="RefSeq" id="WP_062116659.1">
    <property type="nucleotide sequence ID" value="NZ_CP013236.1"/>
</dbReference>
<proteinExistence type="predicted"/>
<protein>
    <recommendedName>
        <fullName evidence="3">Phage major tail 2 family protein</fullName>
    </recommendedName>
</protein>
<evidence type="ECO:0000313" key="2">
    <source>
        <dbReference type="Proteomes" id="UP000074914"/>
    </source>
</evidence>
<dbReference type="InterPro" id="IPR032495">
    <property type="entry name" value="Phage_TTP_11"/>
</dbReference>
<dbReference type="EMBL" id="CP013236">
    <property type="protein sequence ID" value="AMP15489.1"/>
    <property type="molecule type" value="Genomic_DNA"/>
</dbReference>
<evidence type="ECO:0000313" key="1">
    <source>
        <dbReference type="EMBL" id="AMP15489.1"/>
    </source>
</evidence>
<reference evidence="1 2" key="1">
    <citation type="submission" date="2015-11" db="EMBL/GenBank/DDBJ databases">
        <title>Exploring the genomic traits of fungus-feeding bacterial genus Collimonas.</title>
        <authorList>
            <person name="Song C."/>
            <person name="Schmidt R."/>
            <person name="de Jager V."/>
            <person name="Krzyzanowska D."/>
            <person name="Jongedijk E."/>
            <person name="Cankar K."/>
            <person name="Beekwilder J."/>
            <person name="van Veen A."/>
            <person name="de Boer W."/>
            <person name="van Veen J.A."/>
            <person name="Garbeva P."/>
        </authorList>
    </citation>
    <scope>NUCLEOTIDE SEQUENCE [LARGE SCALE GENOMIC DNA]</scope>
    <source>
        <strain evidence="1 2">Ter291</strain>
    </source>
</reference>